<reference evidence="31 32" key="1">
    <citation type="journal article" date="2011" name="Stand. Genomic Sci.">
        <title>Complete genome sequence of Syntrophobotulus glycolicus type strain (FlGlyR).</title>
        <authorList>
            <person name="Han C."/>
            <person name="Mwirichia R."/>
            <person name="Chertkov O."/>
            <person name="Held B."/>
            <person name="Lapidus A."/>
            <person name="Nolan M."/>
            <person name="Lucas S."/>
            <person name="Hammon N."/>
            <person name="Deshpande S."/>
            <person name="Cheng J.F."/>
            <person name="Tapia R."/>
            <person name="Goodwin L."/>
            <person name="Pitluck S."/>
            <person name="Huntemann M."/>
            <person name="Liolios K."/>
            <person name="Ivanova N."/>
            <person name="Pagani I."/>
            <person name="Mavromatis K."/>
            <person name="Ovchinikova G."/>
            <person name="Pati A."/>
            <person name="Chen A."/>
            <person name="Palaniappan K."/>
            <person name="Land M."/>
            <person name="Hauser L."/>
            <person name="Brambilla E.M."/>
            <person name="Rohde M."/>
            <person name="Spring S."/>
            <person name="Sikorski J."/>
            <person name="Goker M."/>
            <person name="Woyke T."/>
            <person name="Bristow J."/>
            <person name="Eisen J.A."/>
            <person name="Markowitz V."/>
            <person name="Hugenholtz P."/>
            <person name="Kyrpides N.C."/>
            <person name="Klenk H.P."/>
            <person name="Detter J.C."/>
        </authorList>
    </citation>
    <scope>NUCLEOTIDE SEQUENCE [LARGE SCALE GENOMIC DNA]</scope>
    <source>
        <strain evidence="32">DSM 8271 / FlGlyR</strain>
    </source>
</reference>
<dbReference type="GO" id="GO:0006508">
    <property type="term" value="P:proteolysis"/>
    <property type="evidence" value="ECO:0007669"/>
    <property type="project" value="UniProtKB-KW"/>
</dbReference>
<dbReference type="GO" id="GO:0046677">
    <property type="term" value="P:response to antibiotic"/>
    <property type="evidence" value="ECO:0007669"/>
    <property type="project" value="UniProtKB-KW"/>
</dbReference>
<evidence type="ECO:0000256" key="27">
    <source>
        <dbReference type="SAM" id="MobiDB-lite"/>
    </source>
</evidence>
<protein>
    <recommendedName>
        <fullName evidence="7">Penicillin-binding protein 1A</fullName>
        <ecNumber evidence="24">2.4.99.28</ecNumber>
        <ecNumber evidence="6">3.4.16.4</ecNumber>
    </recommendedName>
</protein>
<evidence type="ECO:0000256" key="5">
    <source>
        <dbReference type="ARBA" id="ARBA00007739"/>
    </source>
</evidence>
<dbReference type="GO" id="GO:0008360">
    <property type="term" value="P:regulation of cell shape"/>
    <property type="evidence" value="ECO:0007669"/>
    <property type="project" value="UniProtKB-KW"/>
</dbReference>
<evidence type="ECO:0000256" key="2">
    <source>
        <dbReference type="ARBA" id="ARBA00004401"/>
    </source>
</evidence>
<feature type="compositionally biased region" description="Basic residues" evidence="27">
    <location>
        <begin position="18"/>
        <end position="27"/>
    </location>
</feature>
<keyword evidence="16" id="KW-0735">Signal-anchor</keyword>
<dbReference type="OrthoDB" id="9766909at2"/>
<keyword evidence="21" id="KW-0511">Multifunctional enzyme</keyword>
<evidence type="ECO:0000256" key="28">
    <source>
        <dbReference type="SAM" id="Phobius"/>
    </source>
</evidence>
<dbReference type="STRING" id="645991.Sgly_0262"/>
<gene>
    <name evidence="31" type="ordered locus">Sgly_0262</name>
</gene>
<evidence type="ECO:0000256" key="10">
    <source>
        <dbReference type="ARBA" id="ARBA00022670"/>
    </source>
</evidence>
<feature type="region of interest" description="Disordered" evidence="27">
    <location>
        <begin position="1"/>
        <end position="27"/>
    </location>
</feature>
<keyword evidence="32" id="KW-1185">Reference proteome</keyword>
<dbReference type="Proteomes" id="UP000007488">
    <property type="component" value="Chromosome"/>
</dbReference>
<evidence type="ECO:0000313" key="32">
    <source>
        <dbReference type="Proteomes" id="UP000007488"/>
    </source>
</evidence>
<name>F0SWU1_SYNGF</name>
<dbReference type="UniPathway" id="UPA00219"/>
<evidence type="ECO:0000256" key="11">
    <source>
        <dbReference type="ARBA" id="ARBA00022676"/>
    </source>
</evidence>
<dbReference type="GO" id="GO:0008658">
    <property type="term" value="F:penicillin binding"/>
    <property type="evidence" value="ECO:0007669"/>
    <property type="project" value="InterPro"/>
</dbReference>
<evidence type="ECO:0000256" key="26">
    <source>
        <dbReference type="ARBA" id="ARBA00060592"/>
    </source>
</evidence>
<dbReference type="GO" id="GO:0008955">
    <property type="term" value="F:peptidoglycan glycosyltransferase activity"/>
    <property type="evidence" value="ECO:0007669"/>
    <property type="project" value="UniProtKB-EC"/>
</dbReference>
<dbReference type="NCBIfam" id="TIGR02074">
    <property type="entry name" value="PBP_1a_fam"/>
    <property type="match status" value="1"/>
</dbReference>
<accession>F0SWU1</accession>
<evidence type="ECO:0000256" key="16">
    <source>
        <dbReference type="ARBA" id="ARBA00022968"/>
    </source>
</evidence>
<keyword evidence="20" id="KW-0046">Antibiotic resistance</keyword>
<dbReference type="Gene3D" id="1.10.3810.10">
    <property type="entry name" value="Biosynthetic peptidoglycan transglycosylase-like"/>
    <property type="match status" value="1"/>
</dbReference>
<comment type="subcellular location">
    <subcellularLocation>
        <location evidence="2">Cell membrane</location>
        <topology evidence="2">Single-pass type II membrane protein</topology>
    </subcellularLocation>
</comment>
<evidence type="ECO:0000256" key="23">
    <source>
        <dbReference type="ARBA" id="ARBA00034000"/>
    </source>
</evidence>
<feature type="transmembrane region" description="Helical" evidence="28">
    <location>
        <begin position="36"/>
        <end position="61"/>
    </location>
</feature>
<evidence type="ECO:0000256" key="12">
    <source>
        <dbReference type="ARBA" id="ARBA00022679"/>
    </source>
</evidence>
<dbReference type="HOGENOM" id="CLU_006354_2_5_9"/>
<evidence type="ECO:0000256" key="19">
    <source>
        <dbReference type="ARBA" id="ARBA00023136"/>
    </source>
</evidence>
<dbReference type="InterPro" id="IPR023346">
    <property type="entry name" value="Lysozyme-like_dom_sf"/>
</dbReference>
<keyword evidence="17" id="KW-0573">Peptidoglycan synthesis</keyword>
<dbReference type="RefSeq" id="WP_013623502.1">
    <property type="nucleotide sequence ID" value="NC_015172.1"/>
</dbReference>
<sequence>MADQKNSGNKFPESGNLKNRRIPSAKRKGNLPPKKIILLTILTILICSSIIVGGYTIYAIAKTPAWDPQMLYSQNQSSIVYDANSEQIAQLHADENRLPVKFEEIPDMVKKTVIAVEDKRFYEHHGLDPIRLVKAIMIDIRARSYVEGSSTLTMQLAKNAFISDPQTKTIERKIQELILSLKIEKNYTKDEILTFYLNRIFFGESSFGIRTAAQTYFGKELKDLNPAEIALLAGLPQAPSAYDPYVDPEKAEQRRTIVLSVMRDNNIITPAEYEEYKNEPFTFVEDVKKKKATVKYTEANTLTKTHPYYVDYVINELQKTYNITPNQIYKGGLKIYTTCNSKVQQAAEDAFADPNNFPASKDNTNIVQGAMTVLDPQTGAIAAMVGGREYTTQMGFNRAWQATRQPGSTIKPLTVYSPAIEKGSFYPGSVFDDMPVSYADGSGGYWAPVDYDTETSGWKGLITMRTAVNNSVNVYAVKLMNALGIDYAWDFAKNRLGLPLTEKDKVLSLSLGTCQVSTLDMASAYATFPANGIKSEPYSIVKVTDQDGKVIAQNTLKQQRVMKETTAYVMNDLLRTVVTSGTGTRANLPGWYICGKTGTTSLDPNIYGNKSGNPDAWFVGYSPKFVGVVWMGYDSDPDKNHYLYKVYGGSYPTTIWKKVMTVAHSELTPQSSIAMPAGITSVQFDRKSGFLPSNLTPKQFISTEICPADNVPVTTSNVWINVKVDPANPNVLAPEEDPYAIDKLVLNVTGRSEGITWPGDEAPYKMPGKQGAPGSDTSTPPGTSPPDSPDSSPPAGNTNIPTPSLGKLSNHKQTISLPVDGTFDSDKYTIIVYLKQPDQSSLKTIASEGASRTVLYDLNSSGKIVSGTYTFWAALMDNTTFNIGPPSNAQTIEIQ</sequence>
<dbReference type="PANTHER" id="PTHR32282">
    <property type="entry name" value="BINDING PROTEIN TRANSPEPTIDASE, PUTATIVE-RELATED"/>
    <property type="match status" value="1"/>
</dbReference>
<dbReference type="PANTHER" id="PTHR32282:SF11">
    <property type="entry name" value="PENICILLIN-BINDING PROTEIN 1B"/>
    <property type="match status" value="1"/>
</dbReference>
<dbReference type="InterPro" id="IPR001460">
    <property type="entry name" value="PCN-bd_Tpept"/>
</dbReference>
<dbReference type="EMBL" id="CP002547">
    <property type="protein sequence ID" value="ADY54631.1"/>
    <property type="molecule type" value="Genomic_DNA"/>
</dbReference>
<evidence type="ECO:0000313" key="31">
    <source>
        <dbReference type="EMBL" id="ADY54631.1"/>
    </source>
</evidence>
<proteinExistence type="inferred from homology"/>
<dbReference type="Gene3D" id="3.40.710.10">
    <property type="entry name" value="DD-peptidase/beta-lactamase superfamily"/>
    <property type="match status" value="1"/>
</dbReference>
<dbReference type="InterPro" id="IPR012338">
    <property type="entry name" value="Beta-lactam/transpept-like"/>
</dbReference>
<keyword evidence="14" id="KW-0378">Hydrolase</keyword>
<evidence type="ECO:0000256" key="20">
    <source>
        <dbReference type="ARBA" id="ARBA00023251"/>
    </source>
</evidence>
<dbReference type="KEGG" id="sgy:Sgly_0262"/>
<evidence type="ECO:0000256" key="15">
    <source>
        <dbReference type="ARBA" id="ARBA00022960"/>
    </source>
</evidence>
<evidence type="ECO:0000256" key="4">
    <source>
        <dbReference type="ARBA" id="ARBA00007090"/>
    </source>
</evidence>
<comment type="similarity">
    <text evidence="4">In the C-terminal section; belongs to the transpeptidase family.</text>
</comment>
<evidence type="ECO:0000259" key="30">
    <source>
        <dbReference type="Pfam" id="PF00912"/>
    </source>
</evidence>
<dbReference type="GO" id="GO:0071555">
    <property type="term" value="P:cell wall organization"/>
    <property type="evidence" value="ECO:0007669"/>
    <property type="project" value="UniProtKB-KW"/>
</dbReference>
<dbReference type="SUPFAM" id="SSF56601">
    <property type="entry name" value="beta-lactamase/transpeptidase-like"/>
    <property type="match status" value="1"/>
</dbReference>
<comment type="function">
    <text evidence="1">Cell wall formation. Synthesis of cross-linked peptidoglycan from the lipid intermediates. The enzyme has a penicillin-insensitive transglycosylase N-terminal domain (formation of linear glycan strands) and a penicillin-sensitive transpeptidase C-terminal domain (cross-linking of the peptide subunits).</text>
</comment>
<evidence type="ECO:0000256" key="17">
    <source>
        <dbReference type="ARBA" id="ARBA00022984"/>
    </source>
</evidence>
<evidence type="ECO:0000256" key="18">
    <source>
        <dbReference type="ARBA" id="ARBA00022989"/>
    </source>
</evidence>
<evidence type="ECO:0000256" key="1">
    <source>
        <dbReference type="ARBA" id="ARBA00002624"/>
    </source>
</evidence>
<comment type="catalytic activity">
    <reaction evidence="23">
        <text>Preferential cleavage: (Ac)2-L-Lys-D-Ala-|-D-Ala. Also transpeptidation of peptidyl-alanyl moieties that are N-acyl substituents of D-alanine.</text>
        <dbReference type="EC" id="3.4.16.4"/>
    </reaction>
</comment>
<dbReference type="GO" id="GO:0009002">
    <property type="term" value="F:serine-type D-Ala-D-Ala carboxypeptidase activity"/>
    <property type="evidence" value="ECO:0007669"/>
    <property type="project" value="UniProtKB-EC"/>
</dbReference>
<evidence type="ECO:0000256" key="21">
    <source>
        <dbReference type="ARBA" id="ARBA00023268"/>
    </source>
</evidence>
<dbReference type="InterPro" id="IPR050396">
    <property type="entry name" value="Glycosyltr_51/Transpeptidase"/>
</dbReference>
<dbReference type="InterPro" id="IPR036950">
    <property type="entry name" value="PBP_transglycosylase"/>
</dbReference>
<comment type="similarity">
    <text evidence="5">In the N-terminal section; belongs to the glycosyltransferase 51 family.</text>
</comment>
<dbReference type="eggNOG" id="COG0744">
    <property type="taxonomic scope" value="Bacteria"/>
</dbReference>
<dbReference type="GO" id="GO:0030288">
    <property type="term" value="C:outer membrane-bounded periplasmic space"/>
    <property type="evidence" value="ECO:0007669"/>
    <property type="project" value="TreeGrafter"/>
</dbReference>
<keyword evidence="10" id="KW-0645">Protease</keyword>
<feature type="domain" description="Glycosyl transferase family 51" evidence="30">
    <location>
        <begin position="86"/>
        <end position="262"/>
    </location>
</feature>
<keyword evidence="18 28" id="KW-1133">Transmembrane helix</keyword>
<feature type="domain" description="Penicillin-binding protein transpeptidase" evidence="29">
    <location>
        <begin position="369"/>
        <end position="660"/>
    </location>
</feature>
<comment type="pathway">
    <text evidence="26">Glycan biosynthesis.</text>
</comment>
<keyword evidence="9" id="KW-0121">Carboxypeptidase</keyword>
<keyword evidence="12" id="KW-0808">Transferase</keyword>
<dbReference type="Pfam" id="PF00912">
    <property type="entry name" value="Transgly"/>
    <property type="match status" value="1"/>
</dbReference>
<comment type="pathway">
    <text evidence="3">Cell wall biogenesis; peptidoglycan biosynthesis.</text>
</comment>
<keyword evidence="22" id="KW-0961">Cell wall biogenesis/degradation</keyword>
<dbReference type="Pfam" id="PF00905">
    <property type="entry name" value="Transpeptidase"/>
    <property type="match status" value="1"/>
</dbReference>
<keyword evidence="13 28" id="KW-0812">Transmembrane</keyword>
<dbReference type="SUPFAM" id="SSF53955">
    <property type="entry name" value="Lysozyme-like"/>
    <property type="match status" value="1"/>
</dbReference>
<dbReference type="FunFam" id="1.10.3810.10:FF:000001">
    <property type="entry name" value="Penicillin-binding protein 1A"/>
    <property type="match status" value="1"/>
</dbReference>
<dbReference type="GO" id="GO:0009252">
    <property type="term" value="P:peptidoglycan biosynthetic process"/>
    <property type="evidence" value="ECO:0007669"/>
    <property type="project" value="UniProtKB-UniPathway"/>
</dbReference>
<evidence type="ECO:0000256" key="14">
    <source>
        <dbReference type="ARBA" id="ARBA00022801"/>
    </source>
</evidence>
<feature type="region of interest" description="Disordered" evidence="27">
    <location>
        <begin position="755"/>
        <end position="812"/>
    </location>
</feature>
<dbReference type="EC" id="3.4.16.4" evidence="6"/>
<keyword evidence="19 28" id="KW-0472">Membrane</keyword>
<evidence type="ECO:0000256" key="22">
    <source>
        <dbReference type="ARBA" id="ARBA00023316"/>
    </source>
</evidence>
<dbReference type="GO" id="GO:0005886">
    <property type="term" value="C:plasma membrane"/>
    <property type="evidence" value="ECO:0007669"/>
    <property type="project" value="UniProtKB-SubCell"/>
</dbReference>
<keyword evidence="8" id="KW-1003">Cell membrane</keyword>
<evidence type="ECO:0000256" key="3">
    <source>
        <dbReference type="ARBA" id="ARBA00004752"/>
    </source>
</evidence>
<keyword evidence="11" id="KW-0328">Glycosyltransferase</keyword>
<evidence type="ECO:0000256" key="6">
    <source>
        <dbReference type="ARBA" id="ARBA00012448"/>
    </source>
</evidence>
<keyword evidence="15" id="KW-0133">Cell shape</keyword>
<evidence type="ECO:0000256" key="9">
    <source>
        <dbReference type="ARBA" id="ARBA00022645"/>
    </source>
</evidence>
<evidence type="ECO:0000256" key="24">
    <source>
        <dbReference type="ARBA" id="ARBA00044770"/>
    </source>
</evidence>
<comment type="catalytic activity">
    <reaction evidence="25">
        <text>[GlcNAc-(1-&gt;4)-Mur2Ac(oyl-L-Ala-gamma-D-Glu-L-Lys-D-Ala-D-Ala)](n)-di-trans,octa-cis-undecaprenyl diphosphate + beta-D-GlcNAc-(1-&gt;4)-Mur2Ac(oyl-L-Ala-gamma-D-Glu-L-Lys-D-Ala-D-Ala)-di-trans,octa-cis-undecaprenyl diphosphate = [GlcNAc-(1-&gt;4)-Mur2Ac(oyl-L-Ala-gamma-D-Glu-L-Lys-D-Ala-D-Ala)](n+1)-di-trans,octa-cis-undecaprenyl diphosphate + di-trans,octa-cis-undecaprenyl diphosphate + H(+)</text>
        <dbReference type="Rhea" id="RHEA:23708"/>
        <dbReference type="Rhea" id="RHEA-COMP:9602"/>
        <dbReference type="Rhea" id="RHEA-COMP:9603"/>
        <dbReference type="ChEBI" id="CHEBI:15378"/>
        <dbReference type="ChEBI" id="CHEBI:58405"/>
        <dbReference type="ChEBI" id="CHEBI:60033"/>
        <dbReference type="ChEBI" id="CHEBI:78435"/>
        <dbReference type="EC" id="2.4.99.28"/>
    </reaction>
</comment>
<dbReference type="EC" id="2.4.99.28" evidence="24"/>
<evidence type="ECO:0000256" key="13">
    <source>
        <dbReference type="ARBA" id="ARBA00022692"/>
    </source>
</evidence>
<evidence type="ECO:0000256" key="8">
    <source>
        <dbReference type="ARBA" id="ARBA00022475"/>
    </source>
</evidence>
<evidence type="ECO:0000256" key="7">
    <source>
        <dbReference type="ARBA" id="ARBA00018638"/>
    </source>
</evidence>
<dbReference type="AlphaFoldDB" id="F0SWU1"/>
<evidence type="ECO:0000259" key="29">
    <source>
        <dbReference type="Pfam" id="PF00905"/>
    </source>
</evidence>
<evidence type="ECO:0000256" key="25">
    <source>
        <dbReference type="ARBA" id="ARBA00049902"/>
    </source>
</evidence>
<organism evidence="31 32">
    <name type="scientific">Syntrophobotulus glycolicus (strain DSM 8271 / FlGlyR)</name>
    <dbReference type="NCBI Taxonomy" id="645991"/>
    <lineage>
        <taxon>Bacteria</taxon>
        <taxon>Bacillati</taxon>
        <taxon>Bacillota</taxon>
        <taxon>Clostridia</taxon>
        <taxon>Eubacteriales</taxon>
        <taxon>Desulfitobacteriaceae</taxon>
        <taxon>Syntrophobotulus</taxon>
    </lineage>
</organism>
<feature type="compositionally biased region" description="Pro residues" evidence="27">
    <location>
        <begin position="782"/>
        <end position="792"/>
    </location>
</feature>
<dbReference type="InterPro" id="IPR001264">
    <property type="entry name" value="Glyco_trans_51"/>
</dbReference>
<reference evidence="32" key="2">
    <citation type="submission" date="2011-02" db="EMBL/GenBank/DDBJ databases">
        <title>The complete genome of Syntrophobotulus glycolicus DSM 8271.</title>
        <authorList>
            <person name="Lucas S."/>
            <person name="Copeland A."/>
            <person name="Lapidus A."/>
            <person name="Bruce D."/>
            <person name="Goodwin L."/>
            <person name="Pitluck S."/>
            <person name="Kyrpides N."/>
            <person name="Mavromatis K."/>
            <person name="Pagani I."/>
            <person name="Ivanova N."/>
            <person name="Mikhailova N."/>
            <person name="Chertkov O."/>
            <person name="Held B."/>
            <person name="Detter J.C."/>
            <person name="Tapia R."/>
            <person name="Han C."/>
            <person name="Land M."/>
            <person name="Hauser L."/>
            <person name="Markowitz V."/>
            <person name="Cheng J.-F."/>
            <person name="Hugenholtz P."/>
            <person name="Woyke T."/>
            <person name="Wu D."/>
            <person name="Spring S."/>
            <person name="Schroeder M."/>
            <person name="Brambilla E."/>
            <person name="Klenk H.-P."/>
            <person name="Eisen J.A."/>
        </authorList>
    </citation>
    <scope>NUCLEOTIDE SEQUENCE [LARGE SCALE GENOMIC DNA]</scope>
    <source>
        <strain evidence="32">DSM 8271 / FlGlyR</strain>
    </source>
</reference>